<feature type="compositionally biased region" description="Low complexity" evidence="1">
    <location>
        <begin position="77"/>
        <end position="86"/>
    </location>
</feature>
<organism evidence="3 4">
    <name type="scientific">Denitratimonas tolerans</name>
    <dbReference type="NCBI Taxonomy" id="1338420"/>
    <lineage>
        <taxon>Bacteria</taxon>
        <taxon>Pseudomonadati</taxon>
        <taxon>Pseudomonadota</taxon>
        <taxon>Gammaproteobacteria</taxon>
        <taxon>Lysobacterales</taxon>
        <taxon>Lysobacteraceae</taxon>
        <taxon>Denitratimonas</taxon>
    </lineage>
</organism>
<evidence type="ECO:0000256" key="1">
    <source>
        <dbReference type="SAM" id="MobiDB-lite"/>
    </source>
</evidence>
<proteinExistence type="predicted"/>
<keyword evidence="4" id="KW-1185">Reference proteome</keyword>
<keyword evidence="2" id="KW-0472">Membrane</keyword>
<accession>A0AAW9R4F5</accession>
<protein>
    <submittedName>
        <fullName evidence="3">Uncharacterized protein</fullName>
    </submittedName>
</protein>
<evidence type="ECO:0000313" key="4">
    <source>
        <dbReference type="Proteomes" id="UP001364472"/>
    </source>
</evidence>
<evidence type="ECO:0000313" key="3">
    <source>
        <dbReference type="EMBL" id="MEJ1249546.1"/>
    </source>
</evidence>
<name>A0AAW9R4F5_9GAMM</name>
<dbReference type="EMBL" id="JBBDHC010000009">
    <property type="protein sequence ID" value="MEJ1249546.1"/>
    <property type="molecule type" value="Genomic_DNA"/>
</dbReference>
<reference evidence="3 4" key="1">
    <citation type="journal article" date="2016" name="Antonie Van Leeuwenhoek">
        <title>Denitratimonas tolerans gen. nov., sp. nov., a denitrifying bacterium isolated from a bioreactor for tannery wastewater treatment.</title>
        <authorList>
            <person name="Han S.I."/>
            <person name="Kim J.O."/>
            <person name="Lee Y.R."/>
            <person name="Ekpeghere K.I."/>
            <person name="Koh S.C."/>
            <person name="Whang K.S."/>
        </authorList>
    </citation>
    <scope>NUCLEOTIDE SEQUENCE [LARGE SCALE GENOMIC DNA]</scope>
    <source>
        <strain evidence="3 4">KACC 17565</strain>
    </source>
</reference>
<keyword evidence="2" id="KW-1133">Transmembrane helix</keyword>
<dbReference type="RefSeq" id="WP_337335265.1">
    <property type="nucleotide sequence ID" value="NZ_JBBDHC010000009.1"/>
</dbReference>
<feature type="region of interest" description="Disordered" evidence="1">
    <location>
        <begin position="56"/>
        <end position="104"/>
    </location>
</feature>
<comment type="caution">
    <text evidence="3">The sequence shown here is derived from an EMBL/GenBank/DDBJ whole genome shotgun (WGS) entry which is preliminary data.</text>
</comment>
<feature type="transmembrane region" description="Helical" evidence="2">
    <location>
        <begin position="12"/>
        <end position="33"/>
    </location>
</feature>
<dbReference type="Proteomes" id="UP001364472">
    <property type="component" value="Unassembled WGS sequence"/>
</dbReference>
<gene>
    <name evidence="3" type="ORF">WB794_07665</name>
</gene>
<dbReference type="AlphaFoldDB" id="A0AAW9R4F5"/>
<sequence>MVSVKDDRWLARAPQAAVLALVITGHLGFGLWLSQERRSEPAPDAALEVVFLAADRPSAASPPPPFPAAPPRRHAAKASPRPQATPSAPPDPAPSRDVVPPRLSDADSVRLLDALRAGARREARGDTAARDFLQHRAEPLPGRAEPFTPRAVVLHEGMSPEKLVAMIGSLFGGNYHPCPDTVSKIRDLSQRNDPMGDAELIRLIDRERRNGCR</sequence>
<feature type="compositionally biased region" description="Pro residues" evidence="1">
    <location>
        <begin position="60"/>
        <end position="70"/>
    </location>
</feature>
<evidence type="ECO:0000256" key="2">
    <source>
        <dbReference type="SAM" id="Phobius"/>
    </source>
</evidence>
<keyword evidence="2" id="KW-0812">Transmembrane</keyword>